<proteinExistence type="predicted"/>
<feature type="domain" description="Co-chaperone DjlA N-terminal" evidence="1">
    <location>
        <begin position="21"/>
        <end position="133"/>
    </location>
</feature>
<comment type="caution">
    <text evidence="2">The sequence shown here is derived from an EMBL/GenBank/DDBJ whole genome shotgun (WGS) entry which is preliminary data.</text>
</comment>
<evidence type="ECO:0000313" key="2">
    <source>
        <dbReference type="EMBL" id="RQH26209.1"/>
    </source>
</evidence>
<dbReference type="Proteomes" id="UP000269154">
    <property type="component" value="Unassembled WGS sequence"/>
</dbReference>
<accession>A0A3N6Q793</accession>
<evidence type="ECO:0000313" key="3">
    <source>
        <dbReference type="Proteomes" id="UP000269154"/>
    </source>
</evidence>
<dbReference type="RefSeq" id="WP_124147514.1">
    <property type="nucleotide sequence ID" value="NZ_CAWOKI010000278.1"/>
</dbReference>
<dbReference type="OrthoDB" id="9913384at2"/>
<dbReference type="Pfam" id="PF05099">
    <property type="entry name" value="TerB"/>
    <property type="match status" value="1"/>
</dbReference>
<dbReference type="SUPFAM" id="SSF158682">
    <property type="entry name" value="TerB-like"/>
    <property type="match status" value="1"/>
</dbReference>
<evidence type="ECO:0000259" key="1">
    <source>
        <dbReference type="Pfam" id="PF05099"/>
    </source>
</evidence>
<gene>
    <name evidence="2" type="ORF">D5R40_28365</name>
</gene>
<dbReference type="CDD" id="cd07176">
    <property type="entry name" value="terB"/>
    <property type="match status" value="1"/>
</dbReference>
<dbReference type="Gene3D" id="1.10.3680.10">
    <property type="entry name" value="TerB-like"/>
    <property type="match status" value="1"/>
</dbReference>
<keyword evidence="3" id="KW-1185">Reference proteome</keyword>
<protein>
    <recommendedName>
        <fullName evidence="1">Co-chaperone DjlA N-terminal domain-containing protein</fullName>
    </recommendedName>
</protein>
<dbReference type="EMBL" id="RCBY01000274">
    <property type="protein sequence ID" value="RQH26209.1"/>
    <property type="molecule type" value="Genomic_DNA"/>
</dbReference>
<dbReference type="AlphaFoldDB" id="A0A3N6Q793"/>
<dbReference type="InterPro" id="IPR007791">
    <property type="entry name" value="DjlA_N"/>
</dbReference>
<sequence>MSYEHIFNSQVKCSEELTSNEAIFAIGLMVMAVDGDIDMNEVEILEGFLLKKGFNAKEVDAAREKVLRIISTENNEALFSAAKQALQDEKEIENAFDLAVKIAIADEKVTEEENSFVLELASTLKIGQQKVNKIVADATKYYRNSEKLIEKIEEILSELPIGSKYEGYINSTTGLRSLNIKIRTPDNELVILNIDETRDEAQIEMELEEAPPWML</sequence>
<organism evidence="2 3">
    <name type="scientific">Okeania hirsuta</name>
    <dbReference type="NCBI Taxonomy" id="1458930"/>
    <lineage>
        <taxon>Bacteria</taxon>
        <taxon>Bacillati</taxon>
        <taxon>Cyanobacteriota</taxon>
        <taxon>Cyanophyceae</taxon>
        <taxon>Oscillatoriophycideae</taxon>
        <taxon>Oscillatoriales</taxon>
        <taxon>Microcoleaceae</taxon>
        <taxon>Okeania</taxon>
    </lineage>
</organism>
<dbReference type="InterPro" id="IPR029024">
    <property type="entry name" value="TerB-like"/>
</dbReference>
<reference evidence="2 3" key="1">
    <citation type="journal article" date="2018" name="ACS Chem. Biol.">
        <title>Ketoreductase domain dysfunction expands chemodiversity: malyngamide biosynthesis in the cyanobacterium Okeania hirsuta.</title>
        <authorList>
            <person name="Moss N.A."/>
            <person name="Leao T."/>
            <person name="Rankin M."/>
            <person name="McCullough T.M."/>
            <person name="Qu P."/>
            <person name="Korobeynikov A."/>
            <person name="Smith J.L."/>
            <person name="Gerwick L."/>
            <person name="Gerwick W.H."/>
        </authorList>
    </citation>
    <scope>NUCLEOTIDE SEQUENCE [LARGE SCALE GENOMIC DNA]</scope>
    <source>
        <strain evidence="2 3">PAB10Feb10-1</strain>
    </source>
</reference>
<name>A0A3N6Q793_9CYAN</name>